<keyword evidence="4" id="KW-0121">Carboxypeptidase</keyword>
<dbReference type="PANTHER" id="PTHR30023:SF0">
    <property type="entry name" value="PENICILLIN-SENSITIVE CARBOXYPEPTIDASE A"/>
    <property type="match status" value="1"/>
</dbReference>
<dbReference type="SUPFAM" id="SSF56601">
    <property type="entry name" value="beta-lactamase/transpeptidase-like"/>
    <property type="match status" value="1"/>
</dbReference>
<sequence precursor="true">MNYLFALLTLFAALNATATHLPPAVLRELKSAGIPLSATSITVRKIGAPKAAISINAEQPMNPASTMKLLTTFAGLELLGPAYTWKTEAYLDGKLENGVLQGDLILKGYGDPKFTIEQFWLWMAELRARGLREIRGNLVIDRSFFDLPQLDSGAFDNDPVRAYNVTPDALLLNFNTLRLRYIPEGNRLRVIIEPMLEGVRLDSQLAPQAGSCEDWDDTIRVQANDERLLLQGGYPAECGEREHSLSVLSHSRYVDAVFRAAWHQLGGSLTGRQRDGLLSSSAQLFSTHRSEPMSLAIRDINKYSNNVMARQLFLTLGTTTSASIPGSTAAMRSWLTKKGLNFPELVLENGAGLSRVERISAEHMAQLLQSITESPYSAELIASLPILGIDGSVKKRLKNSPAASHAHLKTGTLDGVKTLAGFVQAHSGKQWSVVFFINHPNAKRGQAAQDALIEWLQGQ</sequence>
<dbReference type="GO" id="GO:0000270">
    <property type="term" value="P:peptidoglycan metabolic process"/>
    <property type="evidence" value="ECO:0007669"/>
    <property type="project" value="TreeGrafter"/>
</dbReference>
<evidence type="ECO:0000256" key="1">
    <source>
        <dbReference type="ARBA" id="ARBA00006096"/>
    </source>
</evidence>
<keyword evidence="2 4" id="KW-0378">Hydrolase</keyword>
<gene>
    <name evidence="4" type="ordered locus">Galf_2639</name>
</gene>
<dbReference type="PANTHER" id="PTHR30023">
    <property type="entry name" value="D-ALANYL-D-ALANINE CARBOXYPEPTIDASE"/>
    <property type="match status" value="1"/>
</dbReference>
<dbReference type="EC" id="3.4.16.4" evidence="4"/>
<dbReference type="GO" id="GO:0006508">
    <property type="term" value="P:proteolysis"/>
    <property type="evidence" value="ECO:0007669"/>
    <property type="project" value="InterPro"/>
</dbReference>
<name>D9SCQ4_GALCS</name>
<dbReference type="PRINTS" id="PR00922">
    <property type="entry name" value="DADACBPTASE3"/>
</dbReference>
<dbReference type="InterPro" id="IPR000667">
    <property type="entry name" value="Peptidase_S13"/>
</dbReference>
<organism evidence="4 5">
    <name type="scientific">Gallionella capsiferriformans (strain ES-2)</name>
    <name type="common">Gallionella ferruginea capsiferriformans (strain ES-2)</name>
    <dbReference type="NCBI Taxonomy" id="395494"/>
    <lineage>
        <taxon>Bacteria</taxon>
        <taxon>Pseudomonadati</taxon>
        <taxon>Pseudomonadota</taxon>
        <taxon>Betaproteobacteria</taxon>
        <taxon>Nitrosomonadales</taxon>
        <taxon>Gallionellaceae</taxon>
        <taxon>Gallionella</taxon>
    </lineage>
</organism>
<evidence type="ECO:0000313" key="4">
    <source>
        <dbReference type="EMBL" id="ADL56635.1"/>
    </source>
</evidence>
<dbReference type="RefSeq" id="WP_013294554.1">
    <property type="nucleotide sequence ID" value="NC_014394.1"/>
</dbReference>
<dbReference type="KEGG" id="gca:Galf_2639"/>
<keyword evidence="4" id="KW-0645">Protease</keyword>
<dbReference type="Gene3D" id="3.50.80.20">
    <property type="entry name" value="D-Ala-D-Ala carboxypeptidase C, peptidase S13"/>
    <property type="match status" value="1"/>
</dbReference>
<dbReference type="Gene3D" id="3.40.710.10">
    <property type="entry name" value="DD-peptidase/beta-lactamase superfamily"/>
    <property type="match status" value="1"/>
</dbReference>
<dbReference type="GO" id="GO:0009002">
    <property type="term" value="F:serine-type D-Ala-D-Ala carboxypeptidase activity"/>
    <property type="evidence" value="ECO:0007669"/>
    <property type="project" value="UniProtKB-EC"/>
</dbReference>
<dbReference type="InterPro" id="IPR012338">
    <property type="entry name" value="Beta-lactam/transpept-like"/>
</dbReference>
<dbReference type="STRING" id="395494.Galf_2639"/>
<evidence type="ECO:0000313" key="5">
    <source>
        <dbReference type="Proteomes" id="UP000001235"/>
    </source>
</evidence>
<feature type="chain" id="PRO_5003127980" evidence="3">
    <location>
        <begin position="19"/>
        <end position="459"/>
    </location>
</feature>
<protein>
    <submittedName>
        <fullName evidence="4">D-alanyl-D-alanine carboxypeptidase/D-alanyl-D-alanine-endopeptidase</fullName>
        <ecNumber evidence="4">3.4.16.4</ecNumber>
    </submittedName>
</protein>
<dbReference type="NCBIfam" id="TIGR00666">
    <property type="entry name" value="PBP4"/>
    <property type="match status" value="1"/>
</dbReference>
<keyword evidence="3" id="KW-0732">Signal</keyword>
<accession>D9SCQ4</accession>
<dbReference type="HOGENOM" id="CLU_017692_2_1_4"/>
<dbReference type="EMBL" id="CP002159">
    <property type="protein sequence ID" value="ADL56635.1"/>
    <property type="molecule type" value="Genomic_DNA"/>
</dbReference>
<dbReference type="OrthoDB" id="9802627at2"/>
<feature type="signal peptide" evidence="3">
    <location>
        <begin position="1"/>
        <end position="18"/>
    </location>
</feature>
<dbReference type="Proteomes" id="UP000001235">
    <property type="component" value="Chromosome"/>
</dbReference>
<reference evidence="4 5" key="1">
    <citation type="submission" date="2010-08" db="EMBL/GenBank/DDBJ databases">
        <title>Complete sequence of Gallionella capsiferriformans ES-2.</title>
        <authorList>
            <consortium name="US DOE Joint Genome Institute"/>
            <person name="Lucas S."/>
            <person name="Copeland A."/>
            <person name="Lapidus A."/>
            <person name="Cheng J.-F."/>
            <person name="Bruce D."/>
            <person name="Goodwin L."/>
            <person name="Pitluck S."/>
            <person name="Chertkov O."/>
            <person name="Davenport K.W."/>
            <person name="Detter J.C."/>
            <person name="Han C."/>
            <person name="Tapia R."/>
            <person name="Land M."/>
            <person name="Hauser L."/>
            <person name="Chang Y.-J."/>
            <person name="Jeffries C."/>
            <person name="Kyrpides N."/>
            <person name="Ivanova N."/>
            <person name="Mikhailova N."/>
            <person name="Shelobolina E.S."/>
            <person name="Picardal F."/>
            <person name="Roden E."/>
            <person name="Emerson D."/>
            <person name="Woyke T."/>
        </authorList>
    </citation>
    <scope>NUCLEOTIDE SEQUENCE [LARGE SCALE GENOMIC DNA]</scope>
    <source>
        <strain evidence="4 5">ES-2</strain>
    </source>
</reference>
<dbReference type="eggNOG" id="COG2027">
    <property type="taxonomic scope" value="Bacteria"/>
</dbReference>
<evidence type="ECO:0000256" key="2">
    <source>
        <dbReference type="ARBA" id="ARBA00022801"/>
    </source>
</evidence>
<dbReference type="MEROPS" id="S13.003"/>
<proteinExistence type="inferred from homology"/>
<evidence type="ECO:0000256" key="3">
    <source>
        <dbReference type="SAM" id="SignalP"/>
    </source>
</evidence>
<dbReference type="Pfam" id="PF02113">
    <property type="entry name" value="Peptidase_S13"/>
    <property type="match status" value="1"/>
</dbReference>
<comment type="similarity">
    <text evidence="1">Belongs to the peptidase S13 family.</text>
</comment>
<dbReference type="AlphaFoldDB" id="D9SCQ4"/>
<keyword evidence="5" id="KW-1185">Reference proteome</keyword>